<dbReference type="SUPFAM" id="SSF55120">
    <property type="entry name" value="Pseudouridine synthase"/>
    <property type="match status" value="1"/>
</dbReference>
<dbReference type="GO" id="GO:1990481">
    <property type="term" value="P:mRNA pseudouridine synthesis"/>
    <property type="evidence" value="ECO:0007669"/>
    <property type="project" value="TreeGrafter"/>
</dbReference>
<organism evidence="2">
    <name type="scientific">freshwater metagenome</name>
    <dbReference type="NCBI Taxonomy" id="449393"/>
    <lineage>
        <taxon>unclassified sequences</taxon>
        <taxon>metagenomes</taxon>
        <taxon>ecological metagenomes</taxon>
    </lineage>
</organism>
<dbReference type="AlphaFoldDB" id="A0A6J7IVD9"/>
<protein>
    <submittedName>
        <fullName evidence="2">Unannotated protein</fullName>
    </submittedName>
</protein>
<feature type="domain" description="tRNA pseudouridylate synthase B C-terminal" evidence="1">
    <location>
        <begin position="23"/>
        <end position="63"/>
    </location>
</feature>
<reference evidence="2" key="1">
    <citation type="submission" date="2020-05" db="EMBL/GenBank/DDBJ databases">
        <authorList>
            <person name="Chiriac C."/>
            <person name="Salcher M."/>
            <person name="Ghai R."/>
            <person name="Kavagutti S V."/>
        </authorList>
    </citation>
    <scope>NUCLEOTIDE SEQUENCE</scope>
</reference>
<evidence type="ECO:0000259" key="1">
    <source>
        <dbReference type="Pfam" id="PF16198"/>
    </source>
</evidence>
<dbReference type="InterPro" id="IPR020103">
    <property type="entry name" value="PsdUridine_synth_cat_dom_sf"/>
</dbReference>
<name>A0A6J7IVD9_9ZZZZ</name>
<dbReference type="InterPro" id="IPR032819">
    <property type="entry name" value="TruB_C"/>
</dbReference>
<dbReference type="Pfam" id="PF16198">
    <property type="entry name" value="TruB_C_2"/>
    <property type="match status" value="1"/>
</dbReference>
<sequence>MHFDSDTQEATVTVRCGSGTYIRSLARDLGESVGAGAYLTQLRRTEVGSFSVSNATDPDQIAAAPAGTCCWLPASAAVGGLQQRQLTADERVVVGHGGRIAVDASWVADVALFDETGALIAIAAAEAGVAAPKIVLVPA</sequence>
<evidence type="ECO:0000313" key="2">
    <source>
        <dbReference type="EMBL" id="CAB4934829.1"/>
    </source>
</evidence>
<dbReference type="EMBL" id="CAFBMR010000186">
    <property type="protein sequence ID" value="CAB4934829.1"/>
    <property type="molecule type" value="Genomic_DNA"/>
</dbReference>
<dbReference type="InterPro" id="IPR014780">
    <property type="entry name" value="tRNA_psdUridine_synth_TruB"/>
</dbReference>
<accession>A0A6J7IVD9</accession>
<dbReference type="GO" id="GO:0003723">
    <property type="term" value="F:RNA binding"/>
    <property type="evidence" value="ECO:0007669"/>
    <property type="project" value="InterPro"/>
</dbReference>
<dbReference type="GO" id="GO:0009982">
    <property type="term" value="F:pseudouridine synthase activity"/>
    <property type="evidence" value="ECO:0007669"/>
    <property type="project" value="InterPro"/>
</dbReference>
<proteinExistence type="predicted"/>
<dbReference type="PANTHER" id="PTHR13767:SF2">
    <property type="entry name" value="PSEUDOURIDYLATE SYNTHASE TRUB1"/>
    <property type="match status" value="1"/>
</dbReference>
<dbReference type="GO" id="GO:0006400">
    <property type="term" value="P:tRNA modification"/>
    <property type="evidence" value="ECO:0007669"/>
    <property type="project" value="TreeGrafter"/>
</dbReference>
<dbReference type="PANTHER" id="PTHR13767">
    <property type="entry name" value="TRNA-PSEUDOURIDINE SYNTHASE"/>
    <property type="match status" value="1"/>
</dbReference>
<gene>
    <name evidence="2" type="ORF">UFOPK3610_02142</name>
</gene>
<dbReference type="Gene3D" id="3.30.2350.10">
    <property type="entry name" value="Pseudouridine synthase"/>
    <property type="match status" value="1"/>
</dbReference>